<evidence type="ECO:0000313" key="4">
    <source>
        <dbReference type="Proteomes" id="UP000465622"/>
    </source>
</evidence>
<organism evidence="3 4">
    <name type="scientific">Mycolicibacterium mageritense</name>
    <name type="common">Mycobacterium mageritense</name>
    <dbReference type="NCBI Taxonomy" id="53462"/>
    <lineage>
        <taxon>Bacteria</taxon>
        <taxon>Bacillati</taxon>
        <taxon>Actinomycetota</taxon>
        <taxon>Actinomycetes</taxon>
        <taxon>Mycobacteriales</taxon>
        <taxon>Mycobacteriaceae</taxon>
        <taxon>Mycolicibacterium</taxon>
    </lineage>
</organism>
<dbReference type="PANTHER" id="PTHR43037">
    <property type="entry name" value="UNNAMED PRODUCT-RELATED"/>
    <property type="match status" value="1"/>
</dbReference>
<keyword evidence="4" id="KW-1185">Reference proteome</keyword>
<dbReference type="InterPro" id="IPR029058">
    <property type="entry name" value="AB_hydrolase_fold"/>
</dbReference>
<dbReference type="EMBL" id="AP022567">
    <property type="protein sequence ID" value="BBX37210.1"/>
    <property type="molecule type" value="Genomic_DNA"/>
</dbReference>
<dbReference type="Pfam" id="PF10503">
    <property type="entry name" value="Esterase_PHB"/>
    <property type="match status" value="1"/>
</dbReference>
<sequence>MLGVLDCVAAGVSVPAAASPYPTAQIDFGGLARTYSVHAPAGVEHPSGLVINLHAAGATGRDQANLTHYDAVADAHGFVVAYPDGIDFSWADGRGASIPDRQGVNDVGFLSELVSRLVAEYNVDPGRVFVTGLSAGAFMANRLACERADLFAAAAPVAGTLGTNVACNPSRPVSVLAVHGTADPVVPFDGGPMTGRGGVSDIVSAPAMADRWRQVDGCPAGPAEDVLADAGDGTQTHRLVSASCAAGTEVVFMRIDGGGHTWPGAPTVLLEAGSTSRAFDASDASWRFFNSHAR</sequence>
<dbReference type="InterPro" id="IPR010126">
    <property type="entry name" value="Esterase_phb"/>
</dbReference>
<name>A0ABM7I2T8_MYCME</name>
<dbReference type="Proteomes" id="UP000465622">
    <property type="component" value="Chromosome"/>
</dbReference>
<keyword evidence="2" id="KW-0378">Hydrolase</keyword>
<protein>
    <submittedName>
        <fullName evidence="3">Esterase</fullName>
    </submittedName>
</protein>
<dbReference type="Gene3D" id="3.40.50.1820">
    <property type="entry name" value="alpha/beta hydrolase"/>
    <property type="match status" value="1"/>
</dbReference>
<evidence type="ECO:0000256" key="2">
    <source>
        <dbReference type="ARBA" id="ARBA00022801"/>
    </source>
</evidence>
<gene>
    <name evidence="3" type="ORF">MMAGJ_64920</name>
</gene>
<evidence type="ECO:0000313" key="3">
    <source>
        <dbReference type="EMBL" id="BBX37210.1"/>
    </source>
</evidence>
<accession>A0ABM7I2T8</accession>
<proteinExistence type="predicted"/>
<dbReference type="SUPFAM" id="SSF53474">
    <property type="entry name" value="alpha/beta-Hydrolases"/>
    <property type="match status" value="1"/>
</dbReference>
<reference evidence="3 4" key="1">
    <citation type="journal article" date="2019" name="Emerg. Microbes Infect.">
        <title>Comprehensive subspecies identification of 175 nontuberculous mycobacteria species based on 7547 genomic profiles.</title>
        <authorList>
            <person name="Matsumoto Y."/>
            <person name="Kinjo T."/>
            <person name="Motooka D."/>
            <person name="Nabeya D."/>
            <person name="Jung N."/>
            <person name="Uechi K."/>
            <person name="Horii T."/>
            <person name="Iida T."/>
            <person name="Fujita J."/>
            <person name="Nakamura S."/>
        </authorList>
    </citation>
    <scope>NUCLEOTIDE SEQUENCE [LARGE SCALE GENOMIC DNA]</scope>
    <source>
        <strain evidence="3 4">JCM 12375</strain>
    </source>
</reference>
<keyword evidence="1" id="KW-0732">Signal</keyword>
<evidence type="ECO:0000256" key="1">
    <source>
        <dbReference type="ARBA" id="ARBA00022729"/>
    </source>
</evidence>
<dbReference type="InterPro" id="IPR050955">
    <property type="entry name" value="Plant_Biomass_Hydrol_Est"/>
</dbReference>
<dbReference type="PANTHER" id="PTHR43037:SF1">
    <property type="entry name" value="BLL1128 PROTEIN"/>
    <property type="match status" value="1"/>
</dbReference>